<proteinExistence type="inferred from homology"/>
<feature type="transmembrane region" description="Helical" evidence="7">
    <location>
        <begin position="21"/>
        <end position="41"/>
    </location>
</feature>
<dbReference type="Pfam" id="PF02687">
    <property type="entry name" value="FtsX"/>
    <property type="match status" value="1"/>
</dbReference>
<protein>
    <submittedName>
        <fullName evidence="10">ABC transporter permease</fullName>
    </submittedName>
</protein>
<organism evidence="10 11">
    <name type="scientific">Uliginosibacterium aquaticum</name>
    <dbReference type="NCBI Taxonomy" id="2731212"/>
    <lineage>
        <taxon>Bacteria</taxon>
        <taxon>Pseudomonadati</taxon>
        <taxon>Pseudomonadota</taxon>
        <taxon>Betaproteobacteria</taxon>
        <taxon>Rhodocyclales</taxon>
        <taxon>Zoogloeaceae</taxon>
        <taxon>Uliginosibacterium</taxon>
    </lineage>
</organism>
<keyword evidence="4 7" id="KW-1133">Transmembrane helix</keyword>
<keyword evidence="5 7" id="KW-0472">Membrane</keyword>
<comment type="similarity">
    <text evidence="6">Belongs to the ABC-4 integral membrane protein family.</text>
</comment>
<evidence type="ECO:0000256" key="7">
    <source>
        <dbReference type="SAM" id="Phobius"/>
    </source>
</evidence>
<evidence type="ECO:0000256" key="6">
    <source>
        <dbReference type="ARBA" id="ARBA00038076"/>
    </source>
</evidence>
<keyword evidence="11" id="KW-1185">Reference proteome</keyword>
<reference evidence="10 11" key="1">
    <citation type="submission" date="2020-06" db="EMBL/GenBank/DDBJ databases">
        <title>Draft genome of Uliginosibacterium sp. IMCC34675.</title>
        <authorList>
            <person name="Song J."/>
        </authorList>
    </citation>
    <scope>NUCLEOTIDE SEQUENCE [LARGE SCALE GENOMIC DNA]</scope>
    <source>
        <strain evidence="10 11">IMCC34675</strain>
    </source>
</reference>
<evidence type="ECO:0000313" key="10">
    <source>
        <dbReference type="EMBL" id="NSL56186.1"/>
    </source>
</evidence>
<evidence type="ECO:0000256" key="2">
    <source>
        <dbReference type="ARBA" id="ARBA00022475"/>
    </source>
</evidence>
<gene>
    <name evidence="10" type="ORF">HJ583_014190</name>
</gene>
<feature type="transmembrane region" description="Helical" evidence="7">
    <location>
        <begin position="364"/>
        <end position="385"/>
    </location>
</feature>
<feature type="transmembrane region" description="Helical" evidence="7">
    <location>
        <begin position="330"/>
        <end position="352"/>
    </location>
</feature>
<feature type="transmembrane region" description="Helical" evidence="7">
    <location>
        <begin position="271"/>
        <end position="295"/>
    </location>
</feature>
<dbReference type="InterPro" id="IPR050250">
    <property type="entry name" value="Macrolide_Exporter_MacB"/>
</dbReference>
<dbReference type="Proteomes" id="UP000778523">
    <property type="component" value="Unassembled WGS sequence"/>
</dbReference>
<feature type="domain" description="MacB-like periplasmic core" evidence="9">
    <location>
        <begin position="21"/>
        <end position="243"/>
    </location>
</feature>
<dbReference type="InterPro" id="IPR025857">
    <property type="entry name" value="MacB_PCD"/>
</dbReference>
<dbReference type="PANTHER" id="PTHR30572:SF4">
    <property type="entry name" value="ABC TRANSPORTER PERMEASE YTRF"/>
    <property type="match status" value="1"/>
</dbReference>
<evidence type="ECO:0000256" key="5">
    <source>
        <dbReference type="ARBA" id="ARBA00023136"/>
    </source>
</evidence>
<dbReference type="InterPro" id="IPR003838">
    <property type="entry name" value="ABC3_permease_C"/>
</dbReference>
<keyword evidence="2" id="KW-1003">Cell membrane</keyword>
<evidence type="ECO:0000256" key="3">
    <source>
        <dbReference type="ARBA" id="ARBA00022692"/>
    </source>
</evidence>
<sequence length="402" mass="42474">MKPLDILRFALRAVTAYPLRTALMLLAMAIGVAAVVMLTALGDGARQYVVNEFNALGSNLLIVLPGRSETRGVNPGSFFTETPRDLSNADAEAVRRVPGVVRAAPLAVGTSEVSFGGKLRETMVLGTSADYLPLRRFQMAQGSFLPASAGQDNAAVVVLGSKLRSELFGSAPAVGRMLRVGDRRYRVQGVLAPTGNAMGLAIDEMAFIPTEQAFALFNTSTLFRIFIETRDRASIEATRTRVVSLLKARHDGEEDFNTITQDAVLGTFDKILGAITLGVAGIAAISLGVAGILVMNVMLVSVTQRTAEIGLLKALGASSQHIRSAFISEAVLLSLGGGVVGLVLGQLGAWALRIAYPELPAWPPNWAVLAGLGTALLTGILFGWLPARRAAQLDPVDALGRR</sequence>
<comment type="subcellular location">
    <subcellularLocation>
        <location evidence="1">Cell membrane</location>
        <topology evidence="1">Multi-pass membrane protein</topology>
    </subcellularLocation>
</comment>
<evidence type="ECO:0000256" key="1">
    <source>
        <dbReference type="ARBA" id="ARBA00004651"/>
    </source>
</evidence>
<keyword evidence="3 7" id="KW-0812">Transmembrane</keyword>
<evidence type="ECO:0000259" key="9">
    <source>
        <dbReference type="Pfam" id="PF12704"/>
    </source>
</evidence>
<name>A0ABX2IPH2_9RHOO</name>
<feature type="domain" description="ABC3 transporter permease C-terminal" evidence="8">
    <location>
        <begin position="282"/>
        <end position="395"/>
    </location>
</feature>
<comment type="caution">
    <text evidence="10">The sequence shown here is derived from an EMBL/GenBank/DDBJ whole genome shotgun (WGS) entry which is preliminary data.</text>
</comment>
<evidence type="ECO:0000259" key="8">
    <source>
        <dbReference type="Pfam" id="PF02687"/>
    </source>
</evidence>
<dbReference type="PANTHER" id="PTHR30572">
    <property type="entry name" value="MEMBRANE COMPONENT OF TRANSPORTER-RELATED"/>
    <property type="match status" value="1"/>
</dbReference>
<dbReference type="RefSeq" id="WP_170022510.1">
    <property type="nucleotide sequence ID" value="NZ_JABCSC020000003.1"/>
</dbReference>
<evidence type="ECO:0000256" key="4">
    <source>
        <dbReference type="ARBA" id="ARBA00022989"/>
    </source>
</evidence>
<evidence type="ECO:0000313" key="11">
    <source>
        <dbReference type="Proteomes" id="UP000778523"/>
    </source>
</evidence>
<dbReference type="EMBL" id="JABCSC020000003">
    <property type="protein sequence ID" value="NSL56186.1"/>
    <property type="molecule type" value="Genomic_DNA"/>
</dbReference>
<dbReference type="Pfam" id="PF12704">
    <property type="entry name" value="MacB_PCD"/>
    <property type="match status" value="1"/>
</dbReference>
<accession>A0ABX2IPH2</accession>